<sequence length="407" mass="45335">MLPIVRCMILIIALGEVLLNTFALDFDGPYNMIWSQNQCKRLNVIYPCRSVEFCMAKCSRNDACSVLSYHTTMGICQLRECKLPIPKPAYYHPGTIGYVKKLKAQEPTTPPLETTTTELLNFLTQDEITTQEVASCECGALPSSAYKYNRIVGGHEVDPMHKYPWHAGLYSGDNYYFCGATIITTRHVLTAAHCFAIFPNNRPCHIKLPHYLRVGIADHDEADDSDDIPNVTRRISVKNVNVHPQYLCHTYNYDLAMLELEHEMVFGEFLHPVCLPEADTKTYEGEMSVVVGWGDTSNGYNVYPGKLQEVKVPVMDPECGGYEPIKEDMICAGYPKKGGKDACSGDSGGSMTVQENGRYTQVGIVSYGYGCAEPKYPGVYARVTTVLGWIRNITDHSGACTSDLKLL</sequence>
<dbReference type="AlphaFoldDB" id="A0AAV2R9Q2"/>
<keyword evidence="5" id="KW-0353">Hemolymph clotting</keyword>
<dbReference type="PRINTS" id="PR00722">
    <property type="entry name" value="CHYMOTRYPSIN"/>
</dbReference>
<comment type="caution">
    <text evidence="13">The sequence shown here is derived from an EMBL/GenBank/DDBJ whole genome shotgun (WGS) entry which is preliminary data.</text>
</comment>
<keyword evidence="4 10" id="KW-0378">Hydrolase</keyword>
<dbReference type="PANTHER" id="PTHR24253">
    <property type="entry name" value="TRANSMEMBRANE PROTEASE SERINE"/>
    <property type="match status" value="1"/>
</dbReference>
<dbReference type="EC" id="3.4.21.84" evidence="9"/>
<dbReference type="FunFam" id="2.40.10.10:FF:000120">
    <property type="entry name" value="Putative serine protease"/>
    <property type="match status" value="1"/>
</dbReference>
<dbReference type="GO" id="GO:0006508">
    <property type="term" value="P:proteolysis"/>
    <property type="evidence" value="ECO:0007669"/>
    <property type="project" value="UniProtKB-KW"/>
</dbReference>
<dbReference type="Proteomes" id="UP001497623">
    <property type="component" value="Unassembled WGS sequence"/>
</dbReference>
<dbReference type="EMBL" id="CAXKWB010017543">
    <property type="protein sequence ID" value="CAL4119171.1"/>
    <property type="molecule type" value="Genomic_DNA"/>
</dbReference>
<dbReference type="Pfam" id="PF00089">
    <property type="entry name" value="Trypsin"/>
    <property type="match status" value="1"/>
</dbReference>
<evidence type="ECO:0000256" key="5">
    <source>
        <dbReference type="ARBA" id="ARBA00022820"/>
    </source>
</evidence>
<dbReference type="InterPro" id="IPR018114">
    <property type="entry name" value="TRYPSIN_HIS"/>
</dbReference>
<dbReference type="PANTHER" id="PTHR24253:SF153">
    <property type="entry name" value="SERINE PROTEASE HEPSIN"/>
    <property type="match status" value="1"/>
</dbReference>
<feature type="signal peptide" evidence="11">
    <location>
        <begin position="1"/>
        <end position="23"/>
    </location>
</feature>
<evidence type="ECO:0000259" key="12">
    <source>
        <dbReference type="PROSITE" id="PS50240"/>
    </source>
</evidence>
<evidence type="ECO:0000313" key="13">
    <source>
        <dbReference type="EMBL" id="CAL4119171.1"/>
    </source>
</evidence>
<dbReference type="InterPro" id="IPR001254">
    <property type="entry name" value="Trypsin_dom"/>
</dbReference>
<keyword evidence="6 10" id="KW-0720">Serine protease</keyword>
<evidence type="ECO:0000256" key="11">
    <source>
        <dbReference type="SAM" id="SignalP"/>
    </source>
</evidence>
<evidence type="ECO:0000256" key="9">
    <source>
        <dbReference type="ARBA" id="ARBA00066707"/>
    </source>
</evidence>
<dbReference type="PROSITE" id="PS50240">
    <property type="entry name" value="TRYPSIN_DOM"/>
    <property type="match status" value="1"/>
</dbReference>
<evidence type="ECO:0000313" key="14">
    <source>
        <dbReference type="Proteomes" id="UP001497623"/>
    </source>
</evidence>
<evidence type="ECO:0000256" key="2">
    <source>
        <dbReference type="ARBA" id="ARBA00022670"/>
    </source>
</evidence>
<keyword evidence="3 11" id="KW-0732">Signal</keyword>
<dbReference type="SUPFAM" id="SSF50494">
    <property type="entry name" value="Trypsin-like serine proteases"/>
    <property type="match status" value="1"/>
</dbReference>
<proteinExistence type="predicted"/>
<dbReference type="InterPro" id="IPR001314">
    <property type="entry name" value="Peptidase_S1A"/>
</dbReference>
<dbReference type="GO" id="GO:0042381">
    <property type="term" value="P:hemolymph coagulation"/>
    <property type="evidence" value="ECO:0007669"/>
    <property type="project" value="UniProtKB-KW"/>
</dbReference>
<accession>A0AAV2R9Q2</accession>
<dbReference type="SMART" id="SM00020">
    <property type="entry name" value="Tryp_SPc"/>
    <property type="match status" value="1"/>
</dbReference>
<feature type="chain" id="PRO_5043595578" description="limulus clotting factor C" evidence="11">
    <location>
        <begin position="24"/>
        <end position="407"/>
    </location>
</feature>
<protein>
    <recommendedName>
        <fullName evidence="9">limulus clotting factor C</fullName>
        <ecNumber evidence="9">3.4.21.84</ecNumber>
    </recommendedName>
</protein>
<dbReference type="PROSITE" id="PS00135">
    <property type="entry name" value="TRYPSIN_SER"/>
    <property type="match status" value="1"/>
</dbReference>
<gene>
    <name evidence="13" type="ORF">MNOR_LOCUS21614</name>
</gene>
<keyword evidence="7" id="KW-1015">Disulfide bond</keyword>
<reference evidence="13 14" key="1">
    <citation type="submission" date="2024-05" db="EMBL/GenBank/DDBJ databases">
        <authorList>
            <person name="Wallberg A."/>
        </authorList>
    </citation>
    <scope>NUCLEOTIDE SEQUENCE [LARGE SCALE GENOMIC DNA]</scope>
</reference>
<dbReference type="GO" id="GO:0004252">
    <property type="term" value="F:serine-type endopeptidase activity"/>
    <property type="evidence" value="ECO:0007669"/>
    <property type="project" value="InterPro"/>
</dbReference>
<dbReference type="InterPro" id="IPR009003">
    <property type="entry name" value="Peptidase_S1_PA"/>
</dbReference>
<dbReference type="CDD" id="cd00190">
    <property type="entry name" value="Tryp_SPc"/>
    <property type="match status" value="1"/>
</dbReference>
<keyword evidence="2 10" id="KW-0645">Protease</keyword>
<evidence type="ECO:0000256" key="1">
    <source>
        <dbReference type="ARBA" id="ARBA00022659"/>
    </source>
</evidence>
<evidence type="ECO:0000256" key="6">
    <source>
        <dbReference type="ARBA" id="ARBA00022825"/>
    </source>
</evidence>
<dbReference type="InterPro" id="IPR033116">
    <property type="entry name" value="TRYPSIN_SER"/>
</dbReference>
<dbReference type="Gene3D" id="2.40.10.10">
    <property type="entry name" value="Trypsin-like serine proteases"/>
    <property type="match status" value="1"/>
</dbReference>
<organism evidence="13 14">
    <name type="scientific">Meganyctiphanes norvegica</name>
    <name type="common">Northern krill</name>
    <name type="synonym">Thysanopoda norvegica</name>
    <dbReference type="NCBI Taxonomy" id="48144"/>
    <lineage>
        <taxon>Eukaryota</taxon>
        <taxon>Metazoa</taxon>
        <taxon>Ecdysozoa</taxon>
        <taxon>Arthropoda</taxon>
        <taxon>Crustacea</taxon>
        <taxon>Multicrustacea</taxon>
        <taxon>Malacostraca</taxon>
        <taxon>Eumalacostraca</taxon>
        <taxon>Eucarida</taxon>
        <taxon>Euphausiacea</taxon>
        <taxon>Euphausiidae</taxon>
        <taxon>Meganyctiphanes</taxon>
    </lineage>
</organism>
<evidence type="ECO:0000256" key="8">
    <source>
        <dbReference type="ARBA" id="ARBA00052079"/>
    </source>
</evidence>
<evidence type="ECO:0000256" key="4">
    <source>
        <dbReference type="ARBA" id="ARBA00022801"/>
    </source>
</evidence>
<evidence type="ECO:0000256" key="7">
    <source>
        <dbReference type="ARBA" id="ARBA00023157"/>
    </source>
</evidence>
<evidence type="ECO:0000256" key="10">
    <source>
        <dbReference type="RuleBase" id="RU363034"/>
    </source>
</evidence>
<comment type="catalytic activity">
    <reaction evidence="8">
        <text>Selective cleavage of 103-Arg-|-Ser-104 and 124-Ile-|-Ile-125 bonds in Limulus clotting factor B to form activated factor B. Cleavage of -Pro-Arg-|-Xaa- bonds in synthetic substrates.</text>
        <dbReference type="EC" id="3.4.21.84"/>
    </reaction>
</comment>
<keyword evidence="1" id="KW-0768">Sushi</keyword>
<feature type="domain" description="Peptidase S1" evidence="12">
    <location>
        <begin position="151"/>
        <end position="395"/>
    </location>
</feature>
<evidence type="ECO:0000256" key="3">
    <source>
        <dbReference type="ARBA" id="ARBA00022729"/>
    </source>
</evidence>
<name>A0AAV2R9Q2_MEGNR</name>
<dbReference type="InterPro" id="IPR043504">
    <property type="entry name" value="Peptidase_S1_PA_chymotrypsin"/>
</dbReference>
<dbReference type="PROSITE" id="PS00134">
    <property type="entry name" value="TRYPSIN_HIS"/>
    <property type="match status" value="1"/>
</dbReference>
<keyword evidence="14" id="KW-1185">Reference proteome</keyword>